<gene>
    <name evidence="2" type="ORF">DFR68_106110</name>
</gene>
<feature type="transmembrane region" description="Helical" evidence="1">
    <location>
        <begin position="43"/>
        <end position="61"/>
    </location>
</feature>
<dbReference type="OrthoDB" id="7596142at2"/>
<accession>A0A370H0W2</accession>
<name>A0A370H0W2_9NOCA</name>
<dbReference type="AlphaFoldDB" id="A0A370H0W2"/>
<keyword evidence="1" id="KW-0812">Transmembrane</keyword>
<organism evidence="2 3">
    <name type="scientific">Nocardia mexicana</name>
    <dbReference type="NCBI Taxonomy" id="279262"/>
    <lineage>
        <taxon>Bacteria</taxon>
        <taxon>Bacillati</taxon>
        <taxon>Actinomycetota</taxon>
        <taxon>Actinomycetes</taxon>
        <taxon>Mycobacteriales</taxon>
        <taxon>Nocardiaceae</taxon>
        <taxon>Nocardia</taxon>
    </lineage>
</organism>
<comment type="caution">
    <text evidence="2">The sequence shown here is derived from an EMBL/GenBank/DDBJ whole genome shotgun (WGS) entry which is preliminary data.</text>
</comment>
<dbReference type="RefSeq" id="WP_068017771.1">
    <property type="nucleotide sequence ID" value="NZ_QQAZ01000006.1"/>
</dbReference>
<feature type="transmembrane region" description="Helical" evidence="1">
    <location>
        <begin position="6"/>
        <end position="31"/>
    </location>
</feature>
<sequence>MSFWDIVWFIVLGLLLVVYLMLLFSIIADLFRDHELSGWLKALWVFCLIVFPFVTASIYVVTRGSSMAGRSAAAALKRREDEADYIRRVARGDATDPMAEARNLLDDGVITEEEFARIQRRTLG</sequence>
<protein>
    <recommendedName>
        <fullName evidence="4">Phospholipase D-like protein</fullName>
    </recommendedName>
</protein>
<keyword evidence="1" id="KW-1133">Transmembrane helix</keyword>
<evidence type="ECO:0000313" key="2">
    <source>
        <dbReference type="EMBL" id="RDI49675.1"/>
    </source>
</evidence>
<evidence type="ECO:0000256" key="1">
    <source>
        <dbReference type="SAM" id="Phobius"/>
    </source>
</evidence>
<dbReference type="STRING" id="1210089.GCA_001613165_02277"/>
<proteinExistence type="predicted"/>
<keyword evidence="3" id="KW-1185">Reference proteome</keyword>
<evidence type="ECO:0000313" key="3">
    <source>
        <dbReference type="Proteomes" id="UP000255355"/>
    </source>
</evidence>
<dbReference type="Proteomes" id="UP000255355">
    <property type="component" value="Unassembled WGS sequence"/>
</dbReference>
<keyword evidence="1" id="KW-0472">Membrane</keyword>
<dbReference type="EMBL" id="QQAZ01000006">
    <property type="protein sequence ID" value="RDI49675.1"/>
    <property type="molecule type" value="Genomic_DNA"/>
</dbReference>
<evidence type="ECO:0008006" key="4">
    <source>
        <dbReference type="Google" id="ProtNLM"/>
    </source>
</evidence>
<reference evidence="2 3" key="1">
    <citation type="submission" date="2018-07" db="EMBL/GenBank/DDBJ databases">
        <title>Genomic Encyclopedia of Type Strains, Phase IV (KMG-IV): sequencing the most valuable type-strain genomes for metagenomic binning, comparative biology and taxonomic classification.</title>
        <authorList>
            <person name="Goeker M."/>
        </authorList>
    </citation>
    <scope>NUCLEOTIDE SEQUENCE [LARGE SCALE GENOMIC DNA]</scope>
    <source>
        <strain evidence="2 3">DSM 44952</strain>
    </source>
</reference>